<dbReference type="AlphaFoldDB" id="A0A5Q2FB34"/>
<sequence>MSSLPRVDWATAAATAGRLTPPGSAPAPAEASAVVADLREASVRAQTYVRDITRMDPPGQRRTYVVDRPSWVRANLGSFAEVFTDPADPAPRHAIAPPSVSVERVRAVSTGAMAGAVLAALSPRVLGQFDVFHGLSAPAGERGRLLLVAPNIHGIGQRLGLEGPDFRLWVCLHEETHRVQYGQAPWLAGHLAQLVRTALTGDHRAADAATDAITALMSVVEGHADVVMDEVGPQVIPTLRTIRDRFDKRREGRPGLARILGRLLGMEKKLAQYREGAVFCRSVQRLAGVEGFNRVFDGPDQLPTLGELRDPDRWVRRVTP</sequence>
<name>A0A5Q2FB34_9ACTN</name>
<accession>A0A5Q2FB34</accession>
<reference evidence="1 2" key="1">
    <citation type="submission" date="2019-10" db="EMBL/GenBank/DDBJ databases">
        <title>Genomic analysis of Raineyella sp. CBA3103.</title>
        <authorList>
            <person name="Roh S.W."/>
        </authorList>
    </citation>
    <scope>NUCLEOTIDE SEQUENCE [LARGE SCALE GENOMIC DNA]</scope>
    <source>
        <strain evidence="1 2">CBA3103</strain>
    </source>
</reference>
<dbReference type="Proteomes" id="UP000386847">
    <property type="component" value="Chromosome"/>
</dbReference>
<evidence type="ECO:0000313" key="1">
    <source>
        <dbReference type="EMBL" id="QGF23928.1"/>
    </source>
</evidence>
<protein>
    <submittedName>
        <fullName evidence="1">Coenzyme F420 biosynthesis-associated protein</fullName>
    </submittedName>
</protein>
<gene>
    <name evidence="1" type="ORF">Rai3103_09830</name>
</gene>
<dbReference type="InterPro" id="IPR042271">
    <property type="entry name" value="Zinicin_2_N"/>
</dbReference>
<dbReference type="PANTHER" id="PTHR39420:SF1">
    <property type="entry name" value="HYDROLASE"/>
    <property type="match status" value="1"/>
</dbReference>
<evidence type="ECO:0000313" key="2">
    <source>
        <dbReference type="Proteomes" id="UP000386847"/>
    </source>
</evidence>
<dbReference type="PANTHER" id="PTHR39420">
    <property type="match status" value="1"/>
</dbReference>
<dbReference type="NCBIfam" id="TIGR03624">
    <property type="entry name" value="putative hydrolase"/>
    <property type="match status" value="1"/>
</dbReference>
<dbReference type="SUPFAM" id="SSF55486">
    <property type="entry name" value="Metalloproteases ('zincins'), catalytic domain"/>
    <property type="match status" value="1"/>
</dbReference>
<organism evidence="1 2">
    <name type="scientific">Raineyella fluvialis</name>
    <dbReference type="NCBI Taxonomy" id="2662261"/>
    <lineage>
        <taxon>Bacteria</taxon>
        <taxon>Bacillati</taxon>
        <taxon>Actinomycetota</taxon>
        <taxon>Actinomycetes</taxon>
        <taxon>Propionibacteriales</taxon>
        <taxon>Propionibacteriaceae</taxon>
        <taxon>Raineyella</taxon>
    </lineage>
</organism>
<dbReference type="NCBIfam" id="TIGR03883">
    <property type="entry name" value="DUF2342_F420"/>
    <property type="match status" value="1"/>
</dbReference>
<dbReference type="Pfam" id="PF10103">
    <property type="entry name" value="Zincin_2"/>
    <property type="match status" value="2"/>
</dbReference>
<dbReference type="KEGG" id="rain:Rai3103_09830"/>
<dbReference type="Gene3D" id="1.20.150.30">
    <property type="entry name" value="Zincin-like metallopeptidase, N-terminal domain"/>
    <property type="match status" value="1"/>
</dbReference>
<keyword evidence="2" id="KW-1185">Reference proteome</keyword>
<dbReference type="EMBL" id="CP045725">
    <property type="protein sequence ID" value="QGF23928.1"/>
    <property type="molecule type" value="Genomic_DNA"/>
</dbReference>
<dbReference type="InterPro" id="IPR022454">
    <property type="entry name" value="CHP03883_F420-assoc"/>
</dbReference>
<dbReference type="InterPro" id="IPR018766">
    <property type="entry name" value="Zinicin_2"/>
</dbReference>
<dbReference type="RefSeq" id="WP_153572458.1">
    <property type="nucleotide sequence ID" value="NZ_CP045725.1"/>
</dbReference>
<proteinExistence type="predicted"/>